<feature type="binding site" evidence="11">
    <location>
        <position position="426"/>
    </location>
    <ligand>
        <name>Zn(2+)</name>
        <dbReference type="ChEBI" id="CHEBI:29105"/>
    </ligand>
</feature>
<feature type="binding site" evidence="11">
    <location>
        <position position="133"/>
    </location>
    <ligand>
        <name>NAD(+)</name>
        <dbReference type="ChEBI" id="CHEBI:57540"/>
    </ligand>
</feature>
<dbReference type="Pfam" id="PF01653">
    <property type="entry name" value="DNA_ligase_aden"/>
    <property type="match status" value="1"/>
</dbReference>
<evidence type="ECO:0000256" key="9">
    <source>
        <dbReference type="ARBA" id="ARBA00023204"/>
    </source>
</evidence>
<dbReference type="Gene3D" id="2.40.50.140">
    <property type="entry name" value="Nucleic acid-binding proteins"/>
    <property type="match status" value="1"/>
</dbReference>
<keyword evidence="2 11" id="KW-0436">Ligase</keyword>
<keyword evidence="4 11" id="KW-0479">Metal-binding</keyword>
<keyword evidence="8 11" id="KW-0520">NAD</keyword>
<dbReference type="InterPro" id="IPR010994">
    <property type="entry name" value="RuvA_2-like"/>
</dbReference>
<dbReference type="Pfam" id="PF00533">
    <property type="entry name" value="BRCT"/>
    <property type="match status" value="1"/>
</dbReference>
<dbReference type="SUPFAM" id="SSF50249">
    <property type="entry name" value="Nucleic acid-binding proteins"/>
    <property type="match status" value="1"/>
</dbReference>
<feature type="binding site" evidence="11">
    <location>
        <position position="110"/>
    </location>
    <ligand>
        <name>NAD(+)</name>
        <dbReference type="ChEBI" id="CHEBI:57540"/>
    </ligand>
</feature>
<dbReference type="HAMAP" id="MF_01588">
    <property type="entry name" value="DNA_ligase_A"/>
    <property type="match status" value="1"/>
</dbReference>
<proteinExistence type="inferred from homology"/>
<organism evidence="14 15">
    <name type="scientific">Aquimarina gracilis</name>
    <dbReference type="NCBI Taxonomy" id="874422"/>
    <lineage>
        <taxon>Bacteria</taxon>
        <taxon>Pseudomonadati</taxon>
        <taxon>Bacteroidota</taxon>
        <taxon>Flavobacteriia</taxon>
        <taxon>Flavobacteriales</taxon>
        <taxon>Flavobacteriaceae</taxon>
        <taxon>Aquimarina</taxon>
    </lineage>
</organism>
<dbReference type="NCBIfam" id="TIGR00575">
    <property type="entry name" value="dnlj"/>
    <property type="match status" value="1"/>
</dbReference>
<feature type="binding site" evidence="11">
    <location>
        <position position="284"/>
    </location>
    <ligand>
        <name>NAD(+)</name>
        <dbReference type="ChEBI" id="CHEBI:57540"/>
    </ligand>
</feature>
<gene>
    <name evidence="11 14" type="primary">ligA</name>
    <name evidence="14" type="ORF">U6A24_08750</name>
</gene>
<evidence type="ECO:0000256" key="11">
    <source>
        <dbReference type="HAMAP-Rule" id="MF_01588"/>
    </source>
</evidence>
<evidence type="ECO:0000256" key="1">
    <source>
        <dbReference type="ARBA" id="ARBA00004067"/>
    </source>
</evidence>
<dbReference type="SUPFAM" id="SSF52113">
    <property type="entry name" value="BRCT domain"/>
    <property type="match status" value="1"/>
</dbReference>
<dbReference type="InterPro" id="IPR041663">
    <property type="entry name" value="DisA/LigA_HHH"/>
</dbReference>
<feature type="binding site" evidence="11">
    <location>
        <position position="169"/>
    </location>
    <ligand>
        <name>NAD(+)</name>
        <dbReference type="ChEBI" id="CHEBI:57540"/>
    </ligand>
</feature>
<evidence type="ECO:0000256" key="2">
    <source>
        <dbReference type="ARBA" id="ARBA00022598"/>
    </source>
</evidence>
<dbReference type="PIRSF" id="PIRSF001604">
    <property type="entry name" value="LigA"/>
    <property type="match status" value="1"/>
</dbReference>
<dbReference type="InterPro" id="IPR036420">
    <property type="entry name" value="BRCT_dom_sf"/>
</dbReference>
<evidence type="ECO:0000256" key="12">
    <source>
        <dbReference type="SAM" id="MobiDB-lite"/>
    </source>
</evidence>
<evidence type="ECO:0000256" key="5">
    <source>
        <dbReference type="ARBA" id="ARBA00022763"/>
    </source>
</evidence>
<keyword evidence="9 11" id="KW-0234">DNA repair</keyword>
<evidence type="ECO:0000313" key="14">
    <source>
        <dbReference type="EMBL" id="MEB3345545.1"/>
    </source>
</evidence>
<sequence>MNTEQQINQLREELRQHNYNYYVLDAPTISDYDFDMKLKELQKLEEEHPEFYDSNSPTLRVGGEVTKNFETVVHEHRMYSLDNSYSREDLLDWEKRIKKLVDGEVNYTCELKYDGASISLTYENGELIRAVTRGDGIQGDNVTTNVKTIRSVPLKLKGNFPAKFDIRGEIVLPYDGFAKMNQERLAAGEEPYANPRNTASGSLKLQDSSETAKRPLDCLLYSIKGDRLGIITQYENLEKARQWGFKVPVESKLVQSIDEVLEYVAYWDEHRHDLPYETDGVVIKVNDLQQQEELGYTAKAPRWAMAYKFKAEQASTVLQEITYQVGRTGAITPVANLDPVLLAGTTVKRASLHNADQIEKLDIRVGDTVFVEKGGEIIPKIIGVDFQKRDQSSVPTQYIHQCPECGTELIRKEGEAQHYCPNYQGCNPQIIGRIQHYISRKAMDIEGLGGETVALLVNEDLIKNYADLYELKKEQVIPLERMAEKSADNLIVGIQKSKEIPFERVLFALGIRYVGETVAKKLAKHYKSIDAIMTASEEELVNVDEIGIKIAQSVNEFFTSEENEALVNRLKNYGVQLEISAEKLANQTDTLSGQTFVVSGVFEKVSRNELKKLIEDNGGKVSSSISSKTAYVVAGQNMGPSKLEKANKLEVPIISEDEFLDKIK</sequence>
<dbReference type="Pfam" id="PF03120">
    <property type="entry name" value="OB_DNA_ligase"/>
    <property type="match status" value="1"/>
</dbReference>
<keyword evidence="3 11" id="KW-0235">DNA replication</keyword>
<dbReference type="Pfam" id="PF03119">
    <property type="entry name" value="DNA_ligase_ZBD"/>
    <property type="match status" value="1"/>
</dbReference>
<feature type="region of interest" description="Disordered" evidence="12">
    <location>
        <begin position="188"/>
        <end position="207"/>
    </location>
</feature>
<dbReference type="GO" id="GO:0003911">
    <property type="term" value="F:DNA ligase (NAD+) activity"/>
    <property type="evidence" value="ECO:0007669"/>
    <property type="project" value="UniProtKB-EC"/>
</dbReference>
<dbReference type="Gene3D" id="1.10.150.20">
    <property type="entry name" value="5' to 3' exonuclease, C-terminal subdomain"/>
    <property type="match status" value="2"/>
</dbReference>
<keyword evidence="7 11" id="KW-0460">Magnesium</keyword>
<keyword evidence="5 11" id="KW-0227">DNA damage</keyword>
<dbReference type="PANTHER" id="PTHR23389">
    <property type="entry name" value="CHROMOSOME TRANSMISSION FIDELITY FACTOR 18"/>
    <property type="match status" value="1"/>
</dbReference>
<name>A0ABU5ZTY5_9FLAO</name>
<evidence type="ECO:0000256" key="3">
    <source>
        <dbReference type="ARBA" id="ARBA00022705"/>
    </source>
</evidence>
<dbReference type="NCBIfam" id="NF005932">
    <property type="entry name" value="PRK07956.1"/>
    <property type="match status" value="1"/>
</dbReference>
<dbReference type="InterPro" id="IPR004150">
    <property type="entry name" value="NAD_DNA_ligase_OB"/>
</dbReference>
<reference evidence="14 15" key="1">
    <citation type="journal article" date="2013" name="Int. J. Syst. Evol. Microbiol.">
        <title>Aquimarina gracilis sp. nov., isolated from the gut microflora of a mussel, Mytilus coruscus, and emended description of Aquimarina spongiae.</title>
        <authorList>
            <person name="Park S.C."/>
            <person name="Choe H.N."/>
            <person name="Baik K.S."/>
            <person name="Seong C.N."/>
        </authorList>
    </citation>
    <scope>NUCLEOTIDE SEQUENCE [LARGE SCALE GENOMIC DNA]</scope>
    <source>
        <strain evidence="14 15">PSC32</strain>
    </source>
</reference>
<dbReference type="EMBL" id="JAYKLX010000004">
    <property type="protein sequence ID" value="MEB3345545.1"/>
    <property type="molecule type" value="Genomic_DNA"/>
</dbReference>
<dbReference type="PROSITE" id="PS50172">
    <property type="entry name" value="BRCT"/>
    <property type="match status" value="1"/>
</dbReference>
<dbReference type="InterPro" id="IPR004149">
    <property type="entry name" value="Znf_DNAligase_C4"/>
</dbReference>
<feature type="binding site" evidence="11">
    <location>
        <begin position="31"/>
        <end position="35"/>
    </location>
    <ligand>
        <name>NAD(+)</name>
        <dbReference type="ChEBI" id="CHEBI:57540"/>
    </ligand>
</feature>
<evidence type="ECO:0000256" key="4">
    <source>
        <dbReference type="ARBA" id="ARBA00022723"/>
    </source>
</evidence>
<dbReference type="Gene3D" id="1.10.287.610">
    <property type="entry name" value="Helix hairpin bin"/>
    <property type="match status" value="1"/>
</dbReference>
<feature type="binding site" evidence="11">
    <location>
        <position position="405"/>
    </location>
    <ligand>
        <name>Zn(2+)</name>
        <dbReference type="ChEBI" id="CHEBI:29105"/>
    </ligand>
</feature>
<evidence type="ECO:0000256" key="6">
    <source>
        <dbReference type="ARBA" id="ARBA00022833"/>
    </source>
</evidence>
<dbReference type="InterPro" id="IPR013839">
    <property type="entry name" value="DNAligase_adenylation"/>
</dbReference>
<dbReference type="SUPFAM" id="SSF47781">
    <property type="entry name" value="RuvA domain 2-like"/>
    <property type="match status" value="1"/>
</dbReference>
<keyword evidence="6 11" id="KW-0862">Zinc</keyword>
<comment type="cofactor">
    <cofactor evidence="11">
        <name>Mg(2+)</name>
        <dbReference type="ChEBI" id="CHEBI:18420"/>
    </cofactor>
    <cofactor evidence="11">
        <name>Mn(2+)</name>
        <dbReference type="ChEBI" id="CHEBI:29035"/>
    </cofactor>
</comment>
<comment type="caution">
    <text evidence="14">The sequence shown here is derived from an EMBL/GenBank/DDBJ whole genome shotgun (WGS) entry which is preliminary data.</text>
</comment>
<evidence type="ECO:0000259" key="13">
    <source>
        <dbReference type="PROSITE" id="PS50172"/>
    </source>
</evidence>
<dbReference type="InterPro" id="IPR001679">
    <property type="entry name" value="DNA_ligase"/>
</dbReference>
<evidence type="ECO:0000256" key="7">
    <source>
        <dbReference type="ARBA" id="ARBA00022842"/>
    </source>
</evidence>
<dbReference type="InterPro" id="IPR012340">
    <property type="entry name" value="NA-bd_OB-fold"/>
</dbReference>
<dbReference type="InterPro" id="IPR013840">
    <property type="entry name" value="DNAligase_N"/>
</dbReference>
<feature type="binding site" evidence="11">
    <location>
        <position position="420"/>
    </location>
    <ligand>
        <name>Zn(2+)</name>
        <dbReference type="ChEBI" id="CHEBI:29105"/>
    </ligand>
</feature>
<feature type="binding site" evidence="11">
    <location>
        <position position="308"/>
    </location>
    <ligand>
        <name>NAD(+)</name>
        <dbReference type="ChEBI" id="CHEBI:57540"/>
    </ligand>
</feature>
<dbReference type="SMART" id="SM00532">
    <property type="entry name" value="LIGANc"/>
    <property type="match status" value="1"/>
</dbReference>
<feature type="active site" description="N6-AMP-lysine intermediate" evidence="11">
    <location>
        <position position="112"/>
    </location>
</feature>
<feature type="domain" description="BRCT" evidence="13">
    <location>
        <begin position="586"/>
        <end position="664"/>
    </location>
</feature>
<dbReference type="InterPro" id="IPR033136">
    <property type="entry name" value="DNA_ligase_CS"/>
</dbReference>
<dbReference type="SMART" id="SM00292">
    <property type="entry name" value="BRCT"/>
    <property type="match status" value="1"/>
</dbReference>
<dbReference type="PANTHER" id="PTHR23389:SF9">
    <property type="entry name" value="DNA LIGASE"/>
    <property type="match status" value="1"/>
</dbReference>
<dbReference type="EC" id="6.5.1.2" evidence="11"/>
<dbReference type="Pfam" id="PF12826">
    <property type="entry name" value="HHH_2"/>
    <property type="match status" value="1"/>
</dbReference>
<dbReference type="RefSeq" id="WP_324179577.1">
    <property type="nucleotide sequence ID" value="NZ_BAABAW010000021.1"/>
</dbReference>
<dbReference type="Gene3D" id="3.40.50.10190">
    <property type="entry name" value="BRCT domain"/>
    <property type="match status" value="1"/>
</dbReference>
<accession>A0ABU5ZTY5</accession>
<feature type="binding site" evidence="11">
    <location>
        <begin position="80"/>
        <end position="81"/>
    </location>
    <ligand>
        <name>NAD(+)</name>
        <dbReference type="ChEBI" id="CHEBI:57540"/>
    </ligand>
</feature>
<dbReference type="Gene3D" id="6.20.10.30">
    <property type="match status" value="1"/>
</dbReference>
<protein>
    <recommendedName>
        <fullName evidence="11">DNA ligase</fullName>
        <ecNumber evidence="11">6.5.1.2</ecNumber>
    </recommendedName>
    <alternativeName>
        <fullName evidence="11">Polydeoxyribonucleotide synthase [NAD(+)]</fullName>
    </alternativeName>
</protein>
<dbReference type="SUPFAM" id="SSF56091">
    <property type="entry name" value="DNA ligase/mRNA capping enzyme, catalytic domain"/>
    <property type="match status" value="1"/>
</dbReference>
<evidence type="ECO:0000256" key="8">
    <source>
        <dbReference type="ARBA" id="ARBA00023027"/>
    </source>
</evidence>
<evidence type="ECO:0000313" key="15">
    <source>
        <dbReference type="Proteomes" id="UP001327027"/>
    </source>
</evidence>
<keyword evidence="15" id="KW-1185">Reference proteome</keyword>
<feature type="binding site" evidence="11">
    <location>
        <position position="402"/>
    </location>
    <ligand>
        <name>Zn(2+)</name>
        <dbReference type="ChEBI" id="CHEBI:29105"/>
    </ligand>
</feature>
<comment type="function">
    <text evidence="1 11">DNA ligase that catalyzes the formation of phosphodiester linkages between 5'-phosphoryl and 3'-hydroxyl groups in double-stranded DNA using NAD as a coenzyme and as the energy source for the reaction. It is essential for DNA replication and repair of damaged DNA.</text>
</comment>
<dbReference type="InterPro" id="IPR001357">
    <property type="entry name" value="BRCT_dom"/>
</dbReference>
<dbReference type="Gene3D" id="3.30.470.30">
    <property type="entry name" value="DNA ligase/mRNA capping enzyme"/>
    <property type="match status" value="1"/>
</dbReference>
<dbReference type="Proteomes" id="UP001327027">
    <property type="component" value="Unassembled WGS sequence"/>
</dbReference>
<dbReference type="PROSITE" id="PS01056">
    <property type="entry name" value="DNA_LIGASE_N2"/>
    <property type="match status" value="1"/>
</dbReference>
<keyword evidence="11" id="KW-0464">Manganese</keyword>
<evidence type="ECO:0000256" key="10">
    <source>
        <dbReference type="ARBA" id="ARBA00034005"/>
    </source>
</evidence>
<feature type="compositionally biased region" description="Polar residues" evidence="12">
    <location>
        <begin position="195"/>
        <end position="207"/>
    </location>
</feature>
<dbReference type="Pfam" id="PF22745">
    <property type="entry name" value="Nlig-Ia"/>
    <property type="match status" value="1"/>
</dbReference>
<comment type="similarity">
    <text evidence="11">Belongs to the NAD-dependent DNA ligase family. LigA subfamily.</text>
</comment>
<dbReference type="CDD" id="cd00114">
    <property type="entry name" value="LIGANc"/>
    <property type="match status" value="1"/>
</dbReference>
<comment type="catalytic activity">
    <reaction evidence="10 11">
        <text>NAD(+) + (deoxyribonucleotide)n-3'-hydroxyl + 5'-phospho-(deoxyribonucleotide)m = (deoxyribonucleotide)n+m + AMP + beta-nicotinamide D-nucleotide.</text>
        <dbReference type="EC" id="6.5.1.2"/>
    </reaction>
</comment>